<dbReference type="Gene3D" id="3.20.20.70">
    <property type="entry name" value="Aldolase class I"/>
    <property type="match status" value="1"/>
</dbReference>
<dbReference type="InterPro" id="IPR043594">
    <property type="entry name" value="HMGL"/>
</dbReference>
<dbReference type="NCBIfam" id="NF004283">
    <property type="entry name" value="PRK05692.1"/>
    <property type="match status" value="1"/>
</dbReference>
<evidence type="ECO:0000256" key="1">
    <source>
        <dbReference type="ARBA" id="ARBA00009405"/>
    </source>
</evidence>
<dbReference type="InterPro" id="IPR013785">
    <property type="entry name" value="Aldolase_TIM"/>
</dbReference>
<keyword evidence="3 5" id="KW-0456">Lyase</keyword>
<evidence type="ECO:0000256" key="2">
    <source>
        <dbReference type="ARBA" id="ARBA00022723"/>
    </source>
</evidence>
<organism evidence="5">
    <name type="scientific">Thermomicrobium roseum</name>
    <dbReference type="NCBI Taxonomy" id="500"/>
    <lineage>
        <taxon>Bacteria</taxon>
        <taxon>Pseudomonadati</taxon>
        <taxon>Thermomicrobiota</taxon>
        <taxon>Thermomicrobia</taxon>
        <taxon>Thermomicrobiales</taxon>
        <taxon>Thermomicrobiaceae</taxon>
        <taxon>Thermomicrobium</taxon>
    </lineage>
</organism>
<dbReference type="PANTHER" id="PTHR42738:SF7">
    <property type="entry name" value="HYDROXYMETHYLGLUTARYL-COA LYASE"/>
    <property type="match status" value="1"/>
</dbReference>
<evidence type="ECO:0000259" key="4">
    <source>
        <dbReference type="PROSITE" id="PS50991"/>
    </source>
</evidence>
<evidence type="ECO:0000256" key="3">
    <source>
        <dbReference type="ARBA" id="ARBA00023239"/>
    </source>
</evidence>
<evidence type="ECO:0000313" key="5">
    <source>
        <dbReference type="EMBL" id="HHM95823.1"/>
    </source>
</evidence>
<feature type="domain" description="Pyruvate carboxyltransferase" evidence="4">
    <location>
        <begin position="9"/>
        <end position="276"/>
    </location>
</feature>
<comment type="caution">
    <text evidence="5">The sequence shown here is derived from an EMBL/GenBank/DDBJ whole genome shotgun (WGS) entry which is preliminary data.</text>
</comment>
<dbReference type="FunFam" id="3.20.20.70:FF:000071">
    <property type="entry name" value="Hydroxymethylglutaryl-CoA lyase"/>
    <property type="match status" value="1"/>
</dbReference>
<dbReference type="GO" id="GO:0006552">
    <property type="term" value="P:L-leucine catabolic process"/>
    <property type="evidence" value="ECO:0007669"/>
    <property type="project" value="TreeGrafter"/>
</dbReference>
<dbReference type="GO" id="GO:0004419">
    <property type="term" value="F:hydroxymethylglutaryl-CoA lyase activity"/>
    <property type="evidence" value="ECO:0007669"/>
    <property type="project" value="TreeGrafter"/>
</dbReference>
<dbReference type="AlphaFoldDB" id="A0A7C5RSN0"/>
<dbReference type="CDD" id="cd07938">
    <property type="entry name" value="DRE_TIM_HMGL"/>
    <property type="match status" value="1"/>
</dbReference>
<gene>
    <name evidence="5" type="ORF">ENM21_01190</name>
</gene>
<dbReference type="InterPro" id="IPR000891">
    <property type="entry name" value="PYR_CT"/>
</dbReference>
<proteinExistence type="inferred from homology"/>
<dbReference type="GO" id="GO:0046951">
    <property type="term" value="P:ketone body biosynthetic process"/>
    <property type="evidence" value="ECO:0007669"/>
    <property type="project" value="TreeGrafter"/>
</dbReference>
<name>A0A7C5RSN0_THERO</name>
<protein>
    <submittedName>
        <fullName evidence="5">Hydroxymethylglutaryl-CoA lyase</fullName>
    </submittedName>
</protein>
<dbReference type="PANTHER" id="PTHR42738">
    <property type="entry name" value="HYDROXYMETHYLGLUTARYL-COA LYASE"/>
    <property type="match status" value="1"/>
</dbReference>
<comment type="similarity">
    <text evidence="1">Belongs to the HMG-CoA lyase family.</text>
</comment>
<reference evidence="5" key="1">
    <citation type="journal article" date="2020" name="mSystems">
        <title>Genome- and Community-Level Interaction Insights into Carbon Utilization and Element Cycling Functions of Hydrothermarchaeota in Hydrothermal Sediment.</title>
        <authorList>
            <person name="Zhou Z."/>
            <person name="Liu Y."/>
            <person name="Xu W."/>
            <person name="Pan J."/>
            <person name="Luo Z.H."/>
            <person name="Li M."/>
        </authorList>
    </citation>
    <scope>NUCLEOTIDE SEQUENCE [LARGE SCALE GENOMIC DNA]</scope>
    <source>
        <strain evidence="5">SpSt-1065</strain>
    </source>
</reference>
<dbReference type="PROSITE" id="PS50991">
    <property type="entry name" value="PYR_CT"/>
    <property type="match status" value="1"/>
</dbReference>
<dbReference type="Pfam" id="PF00682">
    <property type="entry name" value="HMGL-like"/>
    <property type="match status" value="1"/>
</dbReference>
<dbReference type="GO" id="GO:0046872">
    <property type="term" value="F:metal ion binding"/>
    <property type="evidence" value="ECO:0007669"/>
    <property type="project" value="UniProtKB-KW"/>
</dbReference>
<keyword evidence="2" id="KW-0479">Metal-binding</keyword>
<dbReference type="EMBL" id="DRWX01000060">
    <property type="protein sequence ID" value="HHM95823.1"/>
    <property type="molecule type" value="Genomic_DNA"/>
</dbReference>
<accession>A0A7C5RSN0</accession>
<sequence length="315" mass="33158">MTTKSDTSVKVIEVGPRDGLQNEPLPVPTEVKVAFINALSDAGFPVIECTSFVSPAAVPQLADAEEVMRRIRRRPGTRYLVLVPNERGLERALAAGCDAVALFAAATEAFSQANLRASIADTLARYATVAARAQAAGCWVRGYVSVAFHCPYSGPVAPEQAITVALRLLEFGCDELAIADTIGRATPDDVARLLEKLLREVPAERVAVHLHDTTGKALDNVAVALSAGIRAVDAAIGGLGGCPFAPGAPGNLATEALLDFLDTLGYAHGIDRRALRDAWLTLQQGAPELVRRGAARATARSFDPTVAEELREGGA</sequence>
<dbReference type="SUPFAM" id="SSF51569">
    <property type="entry name" value="Aldolase"/>
    <property type="match status" value="1"/>
</dbReference>